<feature type="compositionally biased region" description="Basic and acidic residues" evidence="1">
    <location>
        <begin position="103"/>
        <end position="113"/>
    </location>
</feature>
<comment type="caution">
    <text evidence="2">The sequence shown here is derived from an EMBL/GenBank/DDBJ whole genome shotgun (WGS) entry which is preliminary data.</text>
</comment>
<feature type="region of interest" description="Disordered" evidence="1">
    <location>
        <begin position="87"/>
        <end position="113"/>
    </location>
</feature>
<feature type="region of interest" description="Disordered" evidence="1">
    <location>
        <begin position="143"/>
        <end position="185"/>
    </location>
</feature>
<gene>
    <name evidence="2" type="ORF">SDC9_151088</name>
</gene>
<dbReference type="AlphaFoldDB" id="A0A645ETM5"/>
<accession>A0A645ETM5</accession>
<reference evidence="2" key="1">
    <citation type="submission" date="2019-08" db="EMBL/GenBank/DDBJ databases">
        <authorList>
            <person name="Kucharzyk K."/>
            <person name="Murdoch R.W."/>
            <person name="Higgins S."/>
            <person name="Loffler F."/>
        </authorList>
    </citation>
    <scope>NUCLEOTIDE SEQUENCE</scope>
</reference>
<dbReference type="EMBL" id="VSSQ01049773">
    <property type="protein sequence ID" value="MPN03854.1"/>
    <property type="molecule type" value="Genomic_DNA"/>
</dbReference>
<protein>
    <submittedName>
        <fullName evidence="2">Uncharacterized protein</fullName>
    </submittedName>
</protein>
<proteinExistence type="predicted"/>
<sequence>MAHRAFAMSHARRAGRHRRCGRLVRRRRLVGSTLLRARAHPQQPDDQHVQHDQTLPEKLVGEVEHRHVPLPQVEQADHAHHVQRLNGHEARHKAHQLVSPAGRKRDDGREQHDAGLDAVASRLDRHTETRGAVPQHLALCRGGLVEPHHQRRTNLRQRGRPRQHDVLLHPVEHVQAEQRELDREK</sequence>
<name>A0A645ETM5_9ZZZZ</name>
<feature type="compositionally biased region" description="Basic and acidic residues" evidence="1">
    <location>
        <begin position="162"/>
        <end position="185"/>
    </location>
</feature>
<evidence type="ECO:0000256" key="1">
    <source>
        <dbReference type="SAM" id="MobiDB-lite"/>
    </source>
</evidence>
<organism evidence="2">
    <name type="scientific">bioreactor metagenome</name>
    <dbReference type="NCBI Taxonomy" id="1076179"/>
    <lineage>
        <taxon>unclassified sequences</taxon>
        <taxon>metagenomes</taxon>
        <taxon>ecological metagenomes</taxon>
    </lineage>
</organism>
<evidence type="ECO:0000313" key="2">
    <source>
        <dbReference type="EMBL" id="MPN03854.1"/>
    </source>
</evidence>
<feature type="compositionally biased region" description="Basic residues" evidence="1">
    <location>
        <begin position="149"/>
        <end position="161"/>
    </location>
</feature>